<dbReference type="AlphaFoldDB" id="A0A8X6TB52"/>
<comment type="caution">
    <text evidence="2">The sequence shown here is derived from an EMBL/GenBank/DDBJ whole genome shotgun (WGS) entry which is preliminary data.</text>
</comment>
<dbReference type="Proteomes" id="UP000887013">
    <property type="component" value="Unassembled WGS sequence"/>
</dbReference>
<organism evidence="2 3">
    <name type="scientific">Nephila pilipes</name>
    <name type="common">Giant wood spider</name>
    <name type="synonym">Nephila maculata</name>
    <dbReference type="NCBI Taxonomy" id="299642"/>
    <lineage>
        <taxon>Eukaryota</taxon>
        <taxon>Metazoa</taxon>
        <taxon>Ecdysozoa</taxon>
        <taxon>Arthropoda</taxon>
        <taxon>Chelicerata</taxon>
        <taxon>Arachnida</taxon>
        <taxon>Araneae</taxon>
        <taxon>Araneomorphae</taxon>
        <taxon>Entelegynae</taxon>
        <taxon>Araneoidea</taxon>
        <taxon>Nephilidae</taxon>
        <taxon>Nephila</taxon>
    </lineage>
</organism>
<gene>
    <name evidence="2" type="ORF">NPIL_37231</name>
</gene>
<reference evidence="2" key="1">
    <citation type="submission" date="2020-08" db="EMBL/GenBank/DDBJ databases">
        <title>Multicomponent nature underlies the extraordinary mechanical properties of spider dragline silk.</title>
        <authorList>
            <person name="Kono N."/>
            <person name="Nakamura H."/>
            <person name="Mori M."/>
            <person name="Yoshida Y."/>
            <person name="Ohtoshi R."/>
            <person name="Malay A.D."/>
            <person name="Moran D.A.P."/>
            <person name="Tomita M."/>
            <person name="Numata K."/>
            <person name="Arakawa K."/>
        </authorList>
    </citation>
    <scope>NUCLEOTIDE SEQUENCE</scope>
</reference>
<dbReference type="EMBL" id="BMAW01053131">
    <property type="protein sequence ID" value="GFS89398.1"/>
    <property type="molecule type" value="Genomic_DNA"/>
</dbReference>
<evidence type="ECO:0000313" key="2">
    <source>
        <dbReference type="EMBL" id="GFS89398.1"/>
    </source>
</evidence>
<protein>
    <submittedName>
        <fullName evidence="2">Uncharacterized protein</fullName>
    </submittedName>
</protein>
<proteinExistence type="predicted"/>
<evidence type="ECO:0000313" key="3">
    <source>
        <dbReference type="Proteomes" id="UP000887013"/>
    </source>
</evidence>
<accession>A0A8X6TB52</accession>
<feature type="region of interest" description="Disordered" evidence="1">
    <location>
        <begin position="1"/>
        <end position="25"/>
    </location>
</feature>
<sequence>MAVIRHTEKLGQHLREEGGGRDKKQFHSRSNVRLWVESRTDSEEEQKIRISCFPPFEESESSLLVAEHLSFDECFMIGLGKGDEFVCNHTKR</sequence>
<name>A0A8X6TB52_NEPPI</name>
<keyword evidence="3" id="KW-1185">Reference proteome</keyword>
<evidence type="ECO:0000256" key="1">
    <source>
        <dbReference type="SAM" id="MobiDB-lite"/>
    </source>
</evidence>